<evidence type="ECO:0000256" key="2">
    <source>
        <dbReference type="SAM" id="Phobius"/>
    </source>
</evidence>
<accession>A0A7U6GL62</accession>
<dbReference type="KEGG" id="tbn:TBH_C2633"/>
<evidence type="ECO:0000313" key="4">
    <source>
        <dbReference type="Proteomes" id="UP000031631"/>
    </source>
</evidence>
<dbReference type="RefSeq" id="WP_041069307.1">
    <property type="nucleotide sequence ID" value="NZ_AP012273.1"/>
</dbReference>
<feature type="coiled-coil region" evidence="1">
    <location>
        <begin position="259"/>
        <end position="286"/>
    </location>
</feature>
<dbReference type="Proteomes" id="UP000031631">
    <property type="component" value="Chromosome"/>
</dbReference>
<reference evidence="3 4" key="1">
    <citation type="journal article" date="2014" name="PLoS ONE">
        <title>Physiological and genomic features of a novel sulfur-oxidizing gammaproteobacterium belonging to a previously uncultivated symbiotic lineage isolated from a hydrothermal vent.</title>
        <authorList>
            <person name="Nunoura T."/>
            <person name="Takaki Y."/>
            <person name="Kazama H."/>
            <person name="Kakuta J."/>
            <person name="Shimamura S."/>
            <person name="Makita H."/>
            <person name="Hirai M."/>
            <person name="Miyazaki M."/>
            <person name="Takai K."/>
        </authorList>
    </citation>
    <scope>NUCLEOTIDE SEQUENCE [LARGE SCALE GENOMIC DNA]</scope>
    <source>
        <strain evidence="3 4">Hiromi1</strain>
    </source>
</reference>
<name>A0A7U6GL62_9GAMM</name>
<evidence type="ECO:0000313" key="3">
    <source>
        <dbReference type="EMBL" id="BAO45539.1"/>
    </source>
</evidence>
<organism evidence="3 4">
    <name type="scientific">Thiolapillus brandeum</name>
    <dbReference type="NCBI Taxonomy" id="1076588"/>
    <lineage>
        <taxon>Bacteria</taxon>
        <taxon>Pseudomonadati</taxon>
        <taxon>Pseudomonadota</taxon>
        <taxon>Gammaproteobacteria</taxon>
        <taxon>Chromatiales</taxon>
        <taxon>Sedimenticolaceae</taxon>
        <taxon>Thiolapillus</taxon>
    </lineage>
</organism>
<gene>
    <name evidence="3" type="ORF">TBH_C2633</name>
</gene>
<feature type="transmembrane region" description="Helical" evidence="2">
    <location>
        <begin position="312"/>
        <end position="335"/>
    </location>
</feature>
<sequence>MSSPTTTRESSSREAGDEFDPIAVLNIVVKRKRLFLSVLLVVLVLGVLVALTRTPQNSYVSVLQIGSAYGSNSVSGKLVEDTDGVVTKLQRSVIPQVVSAWATEHPDQAVPQMIIKGKRSSGIVLIMTKAGEKQASMIADLHRSVAGKIIGEHKTLVMTQYESFLSEARKDLVASESEIRKVRVALGQQKVRKTLLGQQLQRLNREIATLSAARQEGMEQEAGEEKPSALYLVPLDLPAMLERRDSLEDELKIKQDLILAELQSNLSNAESNRLAAIKKIDLLKNEINSLRLTRIQTLASAMPDKIGLSPKLVMVFSLVLGLLAAWFAVMFADYWQRQLQRGSKQ</sequence>
<evidence type="ECO:0000256" key="1">
    <source>
        <dbReference type="SAM" id="Coils"/>
    </source>
</evidence>
<keyword evidence="2" id="KW-0472">Membrane</keyword>
<keyword evidence="2" id="KW-1133">Transmembrane helix</keyword>
<feature type="transmembrane region" description="Helical" evidence="2">
    <location>
        <begin position="34"/>
        <end position="51"/>
    </location>
</feature>
<proteinExistence type="predicted"/>
<keyword evidence="4" id="KW-1185">Reference proteome</keyword>
<evidence type="ECO:0008006" key="5">
    <source>
        <dbReference type="Google" id="ProtNLM"/>
    </source>
</evidence>
<feature type="coiled-coil region" evidence="1">
    <location>
        <begin position="193"/>
        <end position="220"/>
    </location>
</feature>
<protein>
    <recommendedName>
        <fullName evidence="5">Polysaccharide chain length determinant N-terminal domain-containing protein</fullName>
    </recommendedName>
</protein>
<dbReference type="EMBL" id="AP012273">
    <property type="protein sequence ID" value="BAO45539.1"/>
    <property type="molecule type" value="Genomic_DNA"/>
</dbReference>
<keyword evidence="1" id="KW-0175">Coiled coil</keyword>
<keyword evidence="2" id="KW-0812">Transmembrane</keyword>
<dbReference type="AlphaFoldDB" id="A0A7U6GL62"/>